<keyword evidence="11 15" id="KW-0378">Hydrolase</keyword>
<protein>
    <recommendedName>
        <fullName evidence="15">Histidine biosynthesis bifunctional protein HisIE</fullName>
    </recommendedName>
    <domain>
        <recommendedName>
            <fullName evidence="15">Phosphoribosyl-AMP cyclohydrolase</fullName>
            <shortName evidence="15">PRA-CH</shortName>
            <ecNumber evidence="15">3.5.4.19</ecNumber>
        </recommendedName>
    </domain>
    <domain>
        <recommendedName>
            <fullName evidence="15">Phosphoribosyl-ATP pyrophosphatase</fullName>
            <shortName evidence="15">PRA-PH</shortName>
            <ecNumber evidence="15">3.6.1.31</ecNumber>
        </recommendedName>
    </domain>
</protein>
<evidence type="ECO:0000256" key="8">
    <source>
        <dbReference type="ARBA" id="ARBA00022490"/>
    </source>
</evidence>
<keyword evidence="9 15" id="KW-0028">Amino-acid biosynthesis</keyword>
<dbReference type="Gene3D" id="1.10.287.1080">
    <property type="entry name" value="MazG-like"/>
    <property type="match status" value="1"/>
</dbReference>
<dbReference type="Pfam" id="PF01502">
    <property type="entry name" value="PRA-CH"/>
    <property type="match status" value="1"/>
</dbReference>
<dbReference type="PANTHER" id="PTHR42945:SF9">
    <property type="entry name" value="HISTIDINE BIOSYNTHESIS BIFUNCTIONAL PROTEIN HISIE"/>
    <property type="match status" value="1"/>
</dbReference>
<keyword evidence="8 15" id="KW-0963">Cytoplasm</keyword>
<dbReference type="EC" id="3.5.4.19" evidence="15"/>
<dbReference type="SUPFAM" id="SSF101386">
    <property type="entry name" value="all-alpha NTP pyrophosphatases"/>
    <property type="match status" value="1"/>
</dbReference>
<feature type="region of interest" description="Phosphoribosyl-AMP cyclohydrolase" evidence="15">
    <location>
        <begin position="1"/>
        <end position="118"/>
    </location>
</feature>
<gene>
    <name evidence="15 17" type="primary">hisIE</name>
    <name evidence="15" type="synonym">hisI</name>
    <name evidence="17" type="ORF">ACFOE0_14200</name>
</gene>
<evidence type="ECO:0000256" key="5">
    <source>
        <dbReference type="ARBA" id="ARBA00005204"/>
    </source>
</evidence>
<dbReference type="Pfam" id="PF01503">
    <property type="entry name" value="PRA-PH"/>
    <property type="match status" value="1"/>
</dbReference>
<evidence type="ECO:0000313" key="18">
    <source>
        <dbReference type="Proteomes" id="UP001595621"/>
    </source>
</evidence>
<dbReference type="Gene3D" id="3.10.20.810">
    <property type="entry name" value="Phosphoribosyl-AMP cyclohydrolase"/>
    <property type="match status" value="1"/>
</dbReference>
<accession>A0ABV7GJT4</accession>
<evidence type="ECO:0000256" key="6">
    <source>
        <dbReference type="ARBA" id="ARBA00007731"/>
    </source>
</evidence>
<proteinExistence type="inferred from homology"/>
<evidence type="ECO:0000256" key="15">
    <source>
        <dbReference type="HAMAP-Rule" id="MF_01019"/>
    </source>
</evidence>
<evidence type="ECO:0000259" key="16">
    <source>
        <dbReference type="Pfam" id="PF01502"/>
    </source>
</evidence>
<comment type="catalytic activity">
    <reaction evidence="1 15">
        <text>1-(5-phospho-beta-D-ribosyl)-5'-AMP + H2O = 1-(5-phospho-beta-D-ribosyl)-5-[(5-phospho-beta-D-ribosylamino)methylideneamino]imidazole-4-carboxamide</text>
        <dbReference type="Rhea" id="RHEA:20049"/>
        <dbReference type="ChEBI" id="CHEBI:15377"/>
        <dbReference type="ChEBI" id="CHEBI:58435"/>
        <dbReference type="ChEBI" id="CHEBI:59457"/>
        <dbReference type="EC" id="3.5.4.19"/>
    </reaction>
</comment>
<dbReference type="Proteomes" id="UP001595621">
    <property type="component" value="Unassembled WGS sequence"/>
</dbReference>
<dbReference type="EMBL" id="JBHRTD010000017">
    <property type="protein sequence ID" value="MFC3139332.1"/>
    <property type="molecule type" value="Genomic_DNA"/>
</dbReference>
<name>A0ABV7GJT4_9GAMM</name>
<comment type="catalytic activity">
    <reaction evidence="2 15">
        <text>1-(5-phospho-beta-D-ribosyl)-ATP + H2O = 1-(5-phospho-beta-D-ribosyl)-5'-AMP + diphosphate + H(+)</text>
        <dbReference type="Rhea" id="RHEA:22828"/>
        <dbReference type="ChEBI" id="CHEBI:15377"/>
        <dbReference type="ChEBI" id="CHEBI:15378"/>
        <dbReference type="ChEBI" id="CHEBI:33019"/>
        <dbReference type="ChEBI" id="CHEBI:59457"/>
        <dbReference type="ChEBI" id="CHEBI:73183"/>
        <dbReference type="EC" id="3.6.1.31"/>
    </reaction>
</comment>
<sequence length="212" mass="23371">MNKDIFTSADLVNRADFKKGNGLLPAIVQHSDTGDVLMQGWMDKTALLATLELGLVTFYSRSKERLWTKGESSGNTLECLAVSLDCDNDSLLVMARPKGPTCHTGAETCWHDQFARPFLSRLGQVISSRKQDVYKGSISNSYTASLFKSGSKRIAQKVGEEGVECALAGATSDRDELVNEAADLMFHLMVLLEDQELSLEDVQKRLADRHGR</sequence>
<evidence type="ECO:0000256" key="12">
    <source>
        <dbReference type="ARBA" id="ARBA00022840"/>
    </source>
</evidence>
<evidence type="ECO:0000256" key="9">
    <source>
        <dbReference type="ARBA" id="ARBA00022605"/>
    </source>
</evidence>
<dbReference type="SUPFAM" id="SSF141734">
    <property type="entry name" value="HisI-like"/>
    <property type="match status" value="1"/>
</dbReference>
<evidence type="ECO:0000256" key="3">
    <source>
        <dbReference type="ARBA" id="ARBA00004496"/>
    </source>
</evidence>
<evidence type="ECO:0000256" key="7">
    <source>
        <dbReference type="ARBA" id="ARBA00008299"/>
    </source>
</evidence>
<dbReference type="InterPro" id="IPR038019">
    <property type="entry name" value="PRib_AMP_CycHydrolase_sf"/>
</dbReference>
<dbReference type="HAMAP" id="MF_01019">
    <property type="entry name" value="HisIE"/>
    <property type="match status" value="1"/>
</dbReference>
<organism evidence="17 18">
    <name type="scientific">Shewanella submarina</name>
    <dbReference type="NCBI Taxonomy" id="2016376"/>
    <lineage>
        <taxon>Bacteria</taxon>
        <taxon>Pseudomonadati</taxon>
        <taxon>Pseudomonadota</taxon>
        <taxon>Gammaproteobacteria</taxon>
        <taxon>Alteromonadales</taxon>
        <taxon>Shewanellaceae</taxon>
        <taxon>Shewanella</taxon>
    </lineage>
</organism>
<evidence type="ECO:0000256" key="13">
    <source>
        <dbReference type="ARBA" id="ARBA00023102"/>
    </source>
</evidence>
<comment type="similarity">
    <text evidence="6 15">In the C-terminal section; belongs to the PRA-PH family.</text>
</comment>
<evidence type="ECO:0000313" key="17">
    <source>
        <dbReference type="EMBL" id="MFC3139332.1"/>
    </source>
</evidence>
<dbReference type="GO" id="GO:0004635">
    <property type="term" value="F:phosphoribosyl-AMP cyclohydrolase activity"/>
    <property type="evidence" value="ECO:0007669"/>
    <property type="project" value="UniProtKB-EC"/>
</dbReference>
<comment type="subcellular location">
    <subcellularLocation>
        <location evidence="3 15">Cytoplasm</location>
    </subcellularLocation>
</comment>
<feature type="domain" description="Phosphoribosyl-AMP cyclohydrolase" evidence="16">
    <location>
        <begin position="38"/>
        <end position="111"/>
    </location>
</feature>
<comment type="similarity">
    <text evidence="7 15">In the N-terminal section; belongs to the PRA-CH family.</text>
</comment>
<dbReference type="CDD" id="cd11534">
    <property type="entry name" value="NTP-PPase_HisIE_like"/>
    <property type="match status" value="1"/>
</dbReference>
<evidence type="ECO:0000256" key="10">
    <source>
        <dbReference type="ARBA" id="ARBA00022741"/>
    </source>
</evidence>
<reference evidence="18" key="1">
    <citation type="journal article" date="2019" name="Int. J. Syst. Evol. Microbiol.">
        <title>The Global Catalogue of Microorganisms (GCM) 10K type strain sequencing project: providing services to taxonomists for standard genome sequencing and annotation.</title>
        <authorList>
            <consortium name="The Broad Institute Genomics Platform"/>
            <consortium name="The Broad Institute Genome Sequencing Center for Infectious Disease"/>
            <person name="Wu L."/>
            <person name="Ma J."/>
        </authorList>
    </citation>
    <scope>NUCLEOTIDE SEQUENCE [LARGE SCALE GENOMIC DNA]</scope>
    <source>
        <strain evidence="18">KCTC 52277</strain>
    </source>
</reference>
<comment type="pathway">
    <text evidence="4 15">Amino-acid biosynthesis; L-histidine biosynthesis; L-histidine from 5-phospho-alpha-D-ribose 1-diphosphate: step 3/9.</text>
</comment>
<dbReference type="PANTHER" id="PTHR42945">
    <property type="entry name" value="HISTIDINE BIOSYNTHESIS BIFUNCTIONAL PROTEIN"/>
    <property type="match status" value="1"/>
</dbReference>
<dbReference type="InterPro" id="IPR023019">
    <property type="entry name" value="His_synth_HisIE"/>
</dbReference>
<dbReference type="EC" id="3.6.1.31" evidence="15"/>
<dbReference type="InterPro" id="IPR002496">
    <property type="entry name" value="PRib_AMP_CycHydrolase_dom"/>
</dbReference>
<dbReference type="NCBIfam" id="NF002747">
    <property type="entry name" value="PRK02759.1"/>
    <property type="match status" value="1"/>
</dbReference>
<evidence type="ECO:0000256" key="2">
    <source>
        <dbReference type="ARBA" id="ARBA00001460"/>
    </source>
</evidence>
<comment type="caution">
    <text evidence="17">The sequence shown here is derived from an EMBL/GenBank/DDBJ whole genome shotgun (WGS) entry which is preliminary data.</text>
</comment>
<evidence type="ECO:0000256" key="14">
    <source>
        <dbReference type="ARBA" id="ARBA00023268"/>
    </source>
</evidence>
<dbReference type="RefSeq" id="WP_115137712.1">
    <property type="nucleotide sequence ID" value="NZ_JAKILF010000007.1"/>
</dbReference>
<dbReference type="GO" id="GO:0004636">
    <property type="term" value="F:phosphoribosyl-ATP diphosphatase activity"/>
    <property type="evidence" value="ECO:0007669"/>
    <property type="project" value="UniProtKB-EC"/>
</dbReference>
<keyword evidence="12 15" id="KW-0067">ATP-binding</keyword>
<dbReference type="NCBIfam" id="TIGR03188">
    <property type="entry name" value="histidine_hisI"/>
    <property type="match status" value="1"/>
</dbReference>
<dbReference type="NCBIfam" id="NF000768">
    <property type="entry name" value="PRK00051.1"/>
    <property type="match status" value="1"/>
</dbReference>
<evidence type="ECO:0000256" key="4">
    <source>
        <dbReference type="ARBA" id="ARBA00005169"/>
    </source>
</evidence>
<keyword evidence="10 15" id="KW-0547">Nucleotide-binding</keyword>
<dbReference type="InterPro" id="IPR021130">
    <property type="entry name" value="PRib-ATP_PPHydrolase-like"/>
</dbReference>
<dbReference type="InterPro" id="IPR008179">
    <property type="entry name" value="HisE"/>
</dbReference>
<evidence type="ECO:0000256" key="11">
    <source>
        <dbReference type="ARBA" id="ARBA00022801"/>
    </source>
</evidence>
<dbReference type="HAMAP" id="MF_01020">
    <property type="entry name" value="HisE"/>
    <property type="match status" value="1"/>
</dbReference>
<keyword evidence="18" id="KW-1185">Reference proteome</keyword>
<feature type="region of interest" description="Phosphoribosyl-ATP pyrophosphohydrolase" evidence="15">
    <location>
        <begin position="119"/>
        <end position="212"/>
    </location>
</feature>
<keyword evidence="13 15" id="KW-0368">Histidine biosynthesis</keyword>
<evidence type="ECO:0000256" key="1">
    <source>
        <dbReference type="ARBA" id="ARBA00000024"/>
    </source>
</evidence>
<comment type="pathway">
    <text evidence="5 15">Amino-acid biosynthesis; L-histidine biosynthesis; L-histidine from 5-phospho-alpha-D-ribose 1-diphosphate: step 2/9.</text>
</comment>
<keyword evidence="14 15" id="KW-0511">Multifunctional enzyme</keyword>